<accession>A0A5P9YXF0</accession>
<dbReference type="AlphaFoldDB" id="A0A5C4WPX9"/>
<reference evidence="3 4" key="1">
    <citation type="submission" date="2019-10" db="EMBL/GenBank/DDBJ databases">
        <title>Nonomuraea sp. nov., isolated from Phyllanthus amarus.</title>
        <authorList>
            <person name="Klykleung N."/>
            <person name="Tanasupawat S."/>
        </authorList>
    </citation>
    <scope>NUCLEOTIDE SEQUENCE [LARGE SCALE GENOMIC DNA]</scope>
    <source>
        <strain evidence="3 4">PA1-10</strain>
    </source>
</reference>
<protein>
    <submittedName>
        <fullName evidence="3">Extracellular solute-binding protein</fullName>
    </submittedName>
</protein>
<dbReference type="Gene3D" id="3.40.190.10">
    <property type="entry name" value="Periplasmic binding protein-like II"/>
    <property type="match status" value="2"/>
</dbReference>
<gene>
    <name evidence="3" type="ORF">FH608_014190</name>
</gene>
<dbReference type="Proteomes" id="UP000312512">
    <property type="component" value="Unassembled WGS sequence"/>
</dbReference>
<evidence type="ECO:0000313" key="3">
    <source>
        <dbReference type="EMBL" id="KAB8195476.1"/>
    </source>
</evidence>
<dbReference type="PROSITE" id="PS51257">
    <property type="entry name" value="PROKAR_LIPOPROTEIN"/>
    <property type="match status" value="1"/>
</dbReference>
<dbReference type="RefSeq" id="WP_139630915.1">
    <property type="nucleotide sequence ID" value="NZ_CP045572.1"/>
</dbReference>
<evidence type="ECO:0000256" key="1">
    <source>
        <dbReference type="ARBA" id="ARBA00022729"/>
    </source>
</evidence>
<name>A0A5C4WPX9_9ACTN</name>
<dbReference type="SUPFAM" id="SSF53850">
    <property type="entry name" value="Periplasmic binding protein-like II"/>
    <property type="match status" value="1"/>
</dbReference>
<accession>A0A5C4WPX9</accession>
<dbReference type="Pfam" id="PF13416">
    <property type="entry name" value="SBP_bac_8"/>
    <property type="match status" value="1"/>
</dbReference>
<dbReference type="InterPro" id="IPR006059">
    <property type="entry name" value="SBP"/>
</dbReference>
<evidence type="ECO:0000256" key="2">
    <source>
        <dbReference type="SAM" id="SignalP"/>
    </source>
</evidence>
<feature type="chain" id="PRO_5039541670" evidence="2">
    <location>
        <begin position="25"/>
        <end position="351"/>
    </location>
</feature>
<dbReference type="PANTHER" id="PTHR30006">
    <property type="entry name" value="THIAMINE-BINDING PERIPLASMIC PROTEIN-RELATED"/>
    <property type="match status" value="1"/>
</dbReference>
<dbReference type="EMBL" id="VDLX02000004">
    <property type="protein sequence ID" value="KAB8195476.1"/>
    <property type="molecule type" value="Genomic_DNA"/>
</dbReference>
<sequence length="351" mass="36684">MTPRSLTAGLLAGALALASCGAPVAPTAAKNSLVIAGYGGSYEEAFNKSVIPDFEKTCSCQVTYIAGSSTDTVAKLKAQQSAPQIDVALIDDGVQNQAVEAGLLDKLDPRTVTNLPDVIDIARLPGDVGVGFSLNATGLAYNTEYYAEHGLKPPERLADLADPKLKGKLVMPSITQTYGLGALLIAAKVGGGSESDIDPGFEGIKKVAANAVTFDTTADVSNYFLQGQAVASVWGNSRVQTLAGKGFPIKFVYPEEGALPLIATVNVVKGAPHADLAQKFVNLLLEPSAQQELAKAAYNGPAVKGVTLDPGLAAKVVGQDRAAGLRTLDWTVINKNRSAWTERWTKEIETS</sequence>
<keyword evidence="1 2" id="KW-0732">Signal</keyword>
<proteinExistence type="predicted"/>
<dbReference type="GO" id="GO:0030975">
    <property type="term" value="F:thiamine binding"/>
    <property type="evidence" value="ECO:0007669"/>
    <property type="project" value="TreeGrafter"/>
</dbReference>
<dbReference type="CDD" id="cd13589">
    <property type="entry name" value="PBP2_polyamine_RpCGA009"/>
    <property type="match status" value="1"/>
</dbReference>
<feature type="signal peptide" evidence="2">
    <location>
        <begin position="1"/>
        <end position="24"/>
    </location>
</feature>
<dbReference type="OrthoDB" id="9769319at2"/>
<evidence type="ECO:0000313" key="4">
    <source>
        <dbReference type="Proteomes" id="UP000312512"/>
    </source>
</evidence>
<dbReference type="GO" id="GO:0030976">
    <property type="term" value="F:thiamine pyrophosphate binding"/>
    <property type="evidence" value="ECO:0007669"/>
    <property type="project" value="TreeGrafter"/>
</dbReference>
<organism evidence="3 4">
    <name type="scientific">Nonomuraea phyllanthi</name>
    <dbReference type="NCBI Taxonomy" id="2219224"/>
    <lineage>
        <taxon>Bacteria</taxon>
        <taxon>Bacillati</taxon>
        <taxon>Actinomycetota</taxon>
        <taxon>Actinomycetes</taxon>
        <taxon>Streptosporangiales</taxon>
        <taxon>Streptosporangiaceae</taxon>
        <taxon>Nonomuraea</taxon>
    </lineage>
</organism>
<comment type="caution">
    <text evidence="3">The sequence shown here is derived from an EMBL/GenBank/DDBJ whole genome shotgun (WGS) entry which is preliminary data.</text>
</comment>
<keyword evidence="4" id="KW-1185">Reference proteome</keyword>
<dbReference type="GO" id="GO:0030288">
    <property type="term" value="C:outer membrane-bounded periplasmic space"/>
    <property type="evidence" value="ECO:0007669"/>
    <property type="project" value="TreeGrafter"/>
</dbReference>
<dbReference type="PANTHER" id="PTHR30006:SF2">
    <property type="entry name" value="ABC TRANSPORTER SUBSTRATE-BINDING PROTEIN"/>
    <property type="match status" value="1"/>
</dbReference>
<dbReference type="GO" id="GO:0015888">
    <property type="term" value="P:thiamine transport"/>
    <property type="evidence" value="ECO:0007669"/>
    <property type="project" value="TreeGrafter"/>
</dbReference>